<dbReference type="GO" id="GO:0008083">
    <property type="term" value="F:growth factor activity"/>
    <property type="evidence" value="ECO:0007669"/>
    <property type="project" value="InterPro"/>
</dbReference>
<dbReference type="Gene3D" id="2.10.90.10">
    <property type="entry name" value="Cystine-knot cytokines"/>
    <property type="match status" value="1"/>
</dbReference>
<feature type="non-terminal residue" evidence="3">
    <location>
        <position position="1"/>
    </location>
</feature>
<organism evidence="2 3">
    <name type="scientific">Agrilus planipennis</name>
    <name type="common">Emerald ash borer</name>
    <name type="synonym">Agrilus marcopoli</name>
    <dbReference type="NCBI Taxonomy" id="224129"/>
    <lineage>
        <taxon>Eukaryota</taxon>
        <taxon>Metazoa</taxon>
        <taxon>Ecdysozoa</taxon>
        <taxon>Arthropoda</taxon>
        <taxon>Hexapoda</taxon>
        <taxon>Insecta</taxon>
        <taxon>Pterygota</taxon>
        <taxon>Neoptera</taxon>
        <taxon>Endopterygota</taxon>
        <taxon>Coleoptera</taxon>
        <taxon>Polyphaga</taxon>
        <taxon>Elateriformia</taxon>
        <taxon>Buprestoidea</taxon>
        <taxon>Buprestidae</taxon>
        <taxon>Agrilinae</taxon>
        <taxon>Agrilus</taxon>
    </lineage>
</organism>
<evidence type="ECO:0000313" key="3">
    <source>
        <dbReference type="RefSeq" id="XP_025829714.1"/>
    </source>
</evidence>
<name>A0A7F5R3E5_AGRPL</name>
<dbReference type="AlphaFoldDB" id="A0A7F5R3E5"/>
<dbReference type="PROSITE" id="PS50278">
    <property type="entry name" value="PDGF_2"/>
    <property type="match status" value="1"/>
</dbReference>
<evidence type="ECO:0000313" key="2">
    <source>
        <dbReference type="Proteomes" id="UP000192223"/>
    </source>
</evidence>
<dbReference type="Proteomes" id="UP000192223">
    <property type="component" value="Unplaced"/>
</dbReference>
<dbReference type="KEGG" id="apln:112904285"/>
<dbReference type="OrthoDB" id="8878063at2759"/>
<sequence>ICNGSLVSRRGQLVPTLRWNAEGLEPIVRKEACDKDKFQNEYKSLKKKIRCQPRETVVELTLNNANVNGSGTELNGLSSSRIIPNVVVVKRCGGLCGGRKTCLSSEQKYKTFYVKTIKDNRVHCLGVQVAEDVKCRCGCDRRESQCTLYQTYDKNNCTCTCKNKTEKLNCLKYGGSNKHWDDKTCSCSCRKSQPCTTGTVWSTEECRCTKEEMLNRIW</sequence>
<dbReference type="InterPro" id="IPR000072">
    <property type="entry name" value="PDGF/VEGF_dom"/>
</dbReference>
<dbReference type="GeneID" id="112904285"/>
<feature type="domain" description="Platelet-derived growth factor (PDGF) family profile" evidence="1">
    <location>
        <begin position="34"/>
        <end position="144"/>
    </location>
</feature>
<proteinExistence type="predicted"/>
<dbReference type="SUPFAM" id="SSF57501">
    <property type="entry name" value="Cystine-knot cytokines"/>
    <property type="match status" value="1"/>
</dbReference>
<dbReference type="InParanoid" id="A0A7F5R3E5"/>
<reference evidence="3" key="1">
    <citation type="submission" date="2025-08" db="UniProtKB">
        <authorList>
            <consortium name="RefSeq"/>
        </authorList>
    </citation>
    <scope>IDENTIFICATION</scope>
    <source>
        <tissue evidence="3">Entire body</tissue>
    </source>
</reference>
<accession>A0A7F5R3E5</accession>
<dbReference type="GO" id="GO:0016020">
    <property type="term" value="C:membrane"/>
    <property type="evidence" value="ECO:0007669"/>
    <property type="project" value="InterPro"/>
</dbReference>
<dbReference type="RefSeq" id="XP_025829714.1">
    <property type="nucleotide sequence ID" value="XM_025973929.1"/>
</dbReference>
<keyword evidence="2" id="KW-1185">Reference proteome</keyword>
<evidence type="ECO:0000259" key="1">
    <source>
        <dbReference type="PROSITE" id="PS50278"/>
    </source>
</evidence>
<dbReference type="InterPro" id="IPR029034">
    <property type="entry name" value="Cystine-knot_cytokine"/>
</dbReference>
<protein>
    <submittedName>
        <fullName evidence="3">Balbiani ring protein 3-like</fullName>
    </submittedName>
</protein>
<gene>
    <name evidence="3" type="primary">LOC112904285</name>
</gene>